<dbReference type="Pfam" id="PF12728">
    <property type="entry name" value="HTH_17"/>
    <property type="match status" value="1"/>
</dbReference>
<keyword evidence="2" id="KW-0238">DNA-binding</keyword>
<accession>A0A660SB30</accession>
<dbReference type="AlphaFoldDB" id="A0A660SB30"/>
<evidence type="ECO:0000313" key="2">
    <source>
        <dbReference type="EMBL" id="RKX66727.1"/>
    </source>
</evidence>
<reference evidence="2 3" key="1">
    <citation type="submission" date="2018-06" db="EMBL/GenBank/DDBJ databases">
        <title>Extensive metabolic versatility and redundancy in microbially diverse, dynamic hydrothermal sediments.</title>
        <authorList>
            <person name="Dombrowski N."/>
            <person name="Teske A."/>
            <person name="Baker B.J."/>
        </authorList>
    </citation>
    <scope>NUCLEOTIDE SEQUENCE [LARGE SCALE GENOMIC DNA]</scope>
    <source>
        <strain evidence="2">B35_G9</strain>
    </source>
</reference>
<organism evidence="2 3">
    <name type="scientific">candidate division TA06 bacterium</name>
    <dbReference type="NCBI Taxonomy" id="2250710"/>
    <lineage>
        <taxon>Bacteria</taxon>
        <taxon>Bacteria division TA06</taxon>
    </lineage>
</organism>
<comment type="caution">
    <text evidence="2">The sequence shown here is derived from an EMBL/GenBank/DDBJ whole genome shotgun (WGS) entry which is preliminary data.</text>
</comment>
<name>A0A660SB30_UNCT6</name>
<proteinExistence type="predicted"/>
<protein>
    <submittedName>
        <fullName evidence="2">DNA-binding protein</fullName>
    </submittedName>
</protein>
<dbReference type="EMBL" id="QNBC01000034">
    <property type="protein sequence ID" value="RKX66727.1"/>
    <property type="molecule type" value="Genomic_DNA"/>
</dbReference>
<dbReference type="Proteomes" id="UP000282321">
    <property type="component" value="Unassembled WGS sequence"/>
</dbReference>
<dbReference type="InterPro" id="IPR010093">
    <property type="entry name" value="SinI_DNA-bd"/>
</dbReference>
<evidence type="ECO:0000313" key="3">
    <source>
        <dbReference type="Proteomes" id="UP000282321"/>
    </source>
</evidence>
<gene>
    <name evidence="2" type="ORF">DRP44_03495</name>
</gene>
<feature type="domain" description="Helix-turn-helix" evidence="1">
    <location>
        <begin position="13"/>
        <end position="61"/>
    </location>
</feature>
<evidence type="ECO:0000259" key="1">
    <source>
        <dbReference type="Pfam" id="PF12728"/>
    </source>
</evidence>
<dbReference type="GO" id="GO:0003677">
    <property type="term" value="F:DNA binding"/>
    <property type="evidence" value="ECO:0007669"/>
    <property type="project" value="UniProtKB-KW"/>
</dbReference>
<sequence>MALSPNDINPKEFYTVVEVAKLLSLSEQTVRNILRAGKLSGKKIGRRWHIKGSSLIKYIES</sequence>
<dbReference type="InterPro" id="IPR041657">
    <property type="entry name" value="HTH_17"/>
</dbReference>
<dbReference type="NCBIfam" id="TIGR01764">
    <property type="entry name" value="excise"/>
    <property type="match status" value="1"/>
</dbReference>